<evidence type="ECO:0000313" key="2">
    <source>
        <dbReference type="Proteomes" id="UP000678393"/>
    </source>
</evidence>
<dbReference type="Proteomes" id="UP000678393">
    <property type="component" value="Unassembled WGS sequence"/>
</dbReference>
<comment type="caution">
    <text evidence="1">The sequence shown here is derived from an EMBL/GenBank/DDBJ whole genome shotgun (WGS) entry which is preliminary data.</text>
</comment>
<gene>
    <name evidence="1" type="ORF">CUNI_LOCUS16369</name>
</gene>
<keyword evidence="2" id="KW-1185">Reference proteome</keyword>
<dbReference type="GO" id="GO:0048168">
    <property type="term" value="P:regulation of neuronal synaptic plasticity"/>
    <property type="evidence" value="ECO:0007669"/>
    <property type="project" value="InterPro"/>
</dbReference>
<proteinExistence type="predicted"/>
<organism evidence="1 2">
    <name type="scientific">Candidula unifasciata</name>
    <dbReference type="NCBI Taxonomy" id="100452"/>
    <lineage>
        <taxon>Eukaryota</taxon>
        <taxon>Metazoa</taxon>
        <taxon>Spiralia</taxon>
        <taxon>Lophotrochozoa</taxon>
        <taxon>Mollusca</taxon>
        <taxon>Gastropoda</taxon>
        <taxon>Heterobranchia</taxon>
        <taxon>Euthyneura</taxon>
        <taxon>Panpulmonata</taxon>
        <taxon>Eupulmonata</taxon>
        <taxon>Stylommatophora</taxon>
        <taxon>Helicina</taxon>
        <taxon>Helicoidea</taxon>
        <taxon>Geomitridae</taxon>
        <taxon>Candidula</taxon>
    </lineage>
</organism>
<dbReference type="InterPro" id="IPR033374">
    <property type="entry name" value="NSMF"/>
</dbReference>
<name>A0A8S3ZWT1_9EUPU</name>
<reference evidence="1" key="1">
    <citation type="submission" date="2021-04" db="EMBL/GenBank/DDBJ databases">
        <authorList>
            <consortium name="Molecular Ecology Group"/>
        </authorList>
    </citation>
    <scope>NUCLEOTIDE SEQUENCE</scope>
</reference>
<dbReference type="AlphaFoldDB" id="A0A8S3ZWT1"/>
<protein>
    <submittedName>
        <fullName evidence="1">Uncharacterized protein</fullName>
    </submittedName>
</protein>
<evidence type="ECO:0000313" key="1">
    <source>
        <dbReference type="EMBL" id="CAG5130811.1"/>
    </source>
</evidence>
<dbReference type="GO" id="GO:2001222">
    <property type="term" value="P:regulation of neuron migration"/>
    <property type="evidence" value="ECO:0007669"/>
    <property type="project" value="InterPro"/>
</dbReference>
<sequence>MISSNVSWCYSLAGSLRAEENILHVIYDFDKWSFDEILAECHRLLSGHGAGSTARSVLLICKGGPGYLYLLKNFVMTPQKLTNSKYPAMVG</sequence>
<dbReference type="EMBL" id="CAJHNH020004279">
    <property type="protein sequence ID" value="CAG5130811.1"/>
    <property type="molecule type" value="Genomic_DNA"/>
</dbReference>
<accession>A0A8S3ZWT1</accession>
<dbReference type="OrthoDB" id="6161298at2759"/>
<dbReference type="PANTHER" id="PTHR32061">
    <property type="entry name" value="NMDA RECEPTOR SYNAPTONUCLEAR SIGNALING AND NEURONAL MIGRATION FACTOR"/>
    <property type="match status" value="1"/>
</dbReference>